<evidence type="ECO:0000313" key="1">
    <source>
        <dbReference type="EMBL" id="VAY86620.1"/>
    </source>
</evidence>
<accession>A0A3B1DS28</accession>
<gene>
    <name evidence="1" type="ORF">MNB_ARC-1_13</name>
</gene>
<name>A0A3B1DS28_9ZZZZ</name>
<dbReference type="AlphaFoldDB" id="A0A3B1DS28"/>
<protein>
    <submittedName>
        <fullName evidence="1">Uncharacterized protein</fullName>
    </submittedName>
</protein>
<reference evidence="1" key="1">
    <citation type="submission" date="2018-10" db="EMBL/GenBank/DDBJ databases">
        <authorList>
            <person name="Aoki K."/>
        </authorList>
    </citation>
    <scope>NUCLEOTIDE SEQUENCE</scope>
</reference>
<sequence>MTILLISETRIITHIFNLVCAKLNIQLTISSSSSINSNFDIIIIEDKLFDDNAFANKHAKRVGIITNDKQSFQNKSNFIIKKPFLPSDLSNTIEKQCKTITTFTKNQDDIIHTQNNDQELVKNNNNDNQLINNIAEDISSTVLEESDESIVPSAFVQDGGILDDNELSKIKNILKTQQDDKEWVDLSDIIDQAINEVNQYKFNIKEPVKLLLNDYSMKEVSVLLNKLDKSLINALIKGEEITLKLRVSK</sequence>
<proteinExistence type="predicted"/>
<dbReference type="EMBL" id="UOYO01000015">
    <property type="protein sequence ID" value="VAY86620.1"/>
    <property type="molecule type" value="Genomic_DNA"/>
</dbReference>
<organism evidence="1">
    <name type="scientific">hydrothermal vent metagenome</name>
    <dbReference type="NCBI Taxonomy" id="652676"/>
    <lineage>
        <taxon>unclassified sequences</taxon>
        <taxon>metagenomes</taxon>
        <taxon>ecological metagenomes</taxon>
    </lineage>
</organism>